<name>A0A0M0KAR0_9EUKA</name>
<keyword evidence="2" id="KW-1185">Reference proteome</keyword>
<dbReference type="PANTHER" id="PTHR34094">
    <property type="match status" value="1"/>
</dbReference>
<dbReference type="Proteomes" id="UP000037460">
    <property type="component" value="Unassembled WGS sequence"/>
</dbReference>
<sequence length="385" mass="39827">METYVAELEAKDETGTELDAASWVRTEDGGDLHVVAAGTSSAGLVISVPASFNVHVAFEGNSSVDVQGWLEGTVHVEVGQGDVSVNTVRGLLTSISTGRGDVKVEHVEGNLHVQNGDEGSVTLGKIMGEDLRVLTSGTLKARALYAKRLDVEAAAGMNVGVLSANEGLMSLRGDSTLSSTEGVLKLTHSGRGSITVQAGETLRSLSVSRAISGAPGGGAAGTDVAPSAALVTLYLPSGMAARAEVRAKELVLDAKLQAERVERPAMGAAEARGGVVGVPSVEGFIKPAPPLSTSGTKTFAGYDSGSSTSLTPWWTAEARNAWSSSADAAARRGCETFLLGGATVEATKACELSILADDAHVTIGVKSWFEQRLKLKAEHKQQPYR</sequence>
<organism evidence="1 2">
    <name type="scientific">Chrysochromulina tobinii</name>
    <dbReference type="NCBI Taxonomy" id="1460289"/>
    <lineage>
        <taxon>Eukaryota</taxon>
        <taxon>Haptista</taxon>
        <taxon>Haptophyta</taxon>
        <taxon>Prymnesiophyceae</taxon>
        <taxon>Prymnesiales</taxon>
        <taxon>Chrysochromulinaceae</taxon>
        <taxon>Chrysochromulina</taxon>
    </lineage>
</organism>
<evidence type="ECO:0008006" key="3">
    <source>
        <dbReference type="Google" id="ProtNLM"/>
    </source>
</evidence>
<comment type="caution">
    <text evidence="1">The sequence shown here is derived from an EMBL/GenBank/DDBJ whole genome shotgun (WGS) entry which is preliminary data.</text>
</comment>
<evidence type="ECO:0000313" key="2">
    <source>
        <dbReference type="Proteomes" id="UP000037460"/>
    </source>
</evidence>
<gene>
    <name evidence="1" type="ORF">Ctob_008413</name>
</gene>
<accession>A0A0M0KAR0</accession>
<evidence type="ECO:0000313" key="1">
    <source>
        <dbReference type="EMBL" id="KOO35931.1"/>
    </source>
</evidence>
<reference evidence="2" key="1">
    <citation type="journal article" date="2015" name="PLoS Genet.">
        <title>Genome Sequence and Transcriptome Analyses of Chrysochromulina tobin: Metabolic Tools for Enhanced Algal Fitness in the Prominent Order Prymnesiales (Haptophyceae).</title>
        <authorList>
            <person name="Hovde B.T."/>
            <person name="Deodato C.R."/>
            <person name="Hunsperger H.M."/>
            <person name="Ryken S.A."/>
            <person name="Yost W."/>
            <person name="Jha R.K."/>
            <person name="Patterson J."/>
            <person name="Monnat R.J. Jr."/>
            <person name="Barlow S.B."/>
            <person name="Starkenburg S.R."/>
            <person name="Cattolico R.A."/>
        </authorList>
    </citation>
    <scope>NUCLEOTIDE SEQUENCE</scope>
    <source>
        <strain evidence="2">CCMP291</strain>
    </source>
</reference>
<protein>
    <recommendedName>
        <fullName evidence="3">Adhesin domain-containing protein</fullName>
    </recommendedName>
</protein>
<dbReference type="Gene3D" id="2.160.20.120">
    <property type="match status" value="1"/>
</dbReference>
<dbReference type="PANTHER" id="PTHR34094:SF1">
    <property type="entry name" value="PROTEIN FAM185A"/>
    <property type="match status" value="1"/>
</dbReference>
<dbReference type="EMBL" id="JWZX01000699">
    <property type="protein sequence ID" value="KOO35931.1"/>
    <property type="molecule type" value="Genomic_DNA"/>
</dbReference>
<dbReference type="OrthoDB" id="5984441at2759"/>
<dbReference type="AlphaFoldDB" id="A0A0M0KAR0"/>
<proteinExistence type="predicted"/>